<protein>
    <recommendedName>
        <fullName evidence="2">PD-(D/E)XK nuclease-like domain-containing protein</fullName>
    </recommendedName>
</protein>
<evidence type="ECO:0000259" key="2">
    <source>
        <dbReference type="Pfam" id="PF20516"/>
    </source>
</evidence>
<sequence>MIPEEQMPGQMTSSTPPSTSAPAPGGPHSSRFPFVSSWLQSVGATFDDNAPSYGAAFDDKAPSYGAAFDGDVPSYTNSRSSLPKMCELQLMNPPIDYQTPTVQELSRIDQDPRHPLYAMRDTLSEFNALKNGIGILPASMKASLKEKLDVGGECRGELLLGCESTFDSSSVRLSRGDAPDLQRVQSVVEETLECMEDGDLEISWNERVHFRVLNVALRFVASKDELRYTNVTEKRDRIFPSFLLPFRRTSIQKDATIDYTINLLPSEGLNVAFRCIQPLANETTASFNHTKLSPKNSPIAISINTKSVAGDGEMNRVQLAVWAAALFERLKLLVKEAAHIPKDSSADIEIPPLPLVAVHGKTGALLVATYSAETDEPYKMWECGDFGSTDTIHGTYQVVAVLHLLMHWAQNSYRPWFESRAAPRPMDN</sequence>
<comment type="caution">
    <text evidence="3">The sequence shown here is derived from an EMBL/GenBank/DDBJ whole genome shotgun (WGS) entry which is preliminary data.</text>
</comment>
<organism evidence="3 4">
    <name type="scientific">Rhizodiscina lignyota</name>
    <dbReference type="NCBI Taxonomy" id="1504668"/>
    <lineage>
        <taxon>Eukaryota</taxon>
        <taxon>Fungi</taxon>
        <taxon>Dikarya</taxon>
        <taxon>Ascomycota</taxon>
        <taxon>Pezizomycotina</taxon>
        <taxon>Dothideomycetes</taxon>
        <taxon>Pleosporomycetidae</taxon>
        <taxon>Aulographales</taxon>
        <taxon>Rhizodiscinaceae</taxon>
        <taxon>Rhizodiscina</taxon>
    </lineage>
</organism>
<name>A0A9P4IH42_9PEZI</name>
<evidence type="ECO:0000256" key="1">
    <source>
        <dbReference type="SAM" id="MobiDB-lite"/>
    </source>
</evidence>
<keyword evidence="4" id="KW-1185">Reference proteome</keyword>
<feature type="region of interest" description="Disordered" evidence="1">
    <location>
        <begin position="1"/>
        <end position="32"/>
    </location>
</feature>
<dbReference type="EMBL" id="ML978126">
    <property type="protein sequence ID" value="KAF2099064.1"/>
    <property type="molecule type" value="Genomic_DNA"/>
</dbReference>
<accession>A0A9P4IH42</accession>
<feature type="compositionally biased region" description="Low complexity" evidence="1">
    <location>
        <begin position="12"/>
        <end position="30"/>
    </location>
</feature>
<dbReference type="Proteomes" id="UP000799772">
    <property type="component" value="Unassembled WGS sequence"/>
</dbReference>
<evidence type="ECO:0000313" key="3">
    <source>
        <dbReference type="EMBL" id="KAF2099064.1"/>
    </source>
</evidence>
<dbReference type="Pfam" id="PF20516">
    <property type="entry name" value="PDDEXK_12"/>
    <property type="match status" value="1"/>
</dbReference>
<dbReference type="AlphaFoldDB" id="A0A9P4IH42"/>
<dbReference type="InterPro" id="IPR046797">
    <property type="entry name" value="PDDEXK_12"/>
</dbReference>
<gene>
    <name evidence="3" type="ORF">NA57DRAFT_76300</name>
</gene>
<feature type="domain" description="PD-(D/E)XK nuclease-like" evidence="2">
    <location>
        <begin position="166"/>
        <end position="414"/>
    </location>
</feature>
<dbReference type="OrthoDB" id="3945391at2759"/>
<reference evidence="3" key="1">
    <citation type="journal article" date="2020" name="Stud. Mycol.">
        <title>101 Dothideomycetes genomes: a test case for predicting lifestyles and emergence of pathogens.</title>
        <authorList>
            <person name="Haridas S."/>
            <person name="Albert R."/>
            <person name="Binder M."/>
            <person name="Bloem J."/>
            <person name="Labutti K."/>
            <person name="Salamov A."/>
            <person name="Andreopoulos B."/>
            <person name="Baker S."/>
            <person name="Barry K."/>
            <person name="Bills G."/>
            <person name="Bluhm B."/>
            <person name="Cannon C."/>
            <person name="Castanera R."/>
            <person name="Culley D."/>
            <person name="Daum C."/>
            <person name="Ezra D."/>
            <person name="Gonzalez J."/>
            <person name="Henrissat B."/>
            <person name="Kuo A."/>
            <person name="Liang C."/>
            <person name="Lipzen A."/>
            <person name="Lutzoni F."/>
            <person name="Magnuson J."/>
            <person name="Mondo S."/>
            <person name="Nolan M."/>
            <person name="Ohm R."/>
            <person name="Pangilinan J."/>
            <person name="Park H.-J."/>
            <person name="Ramirez L."/>
            <person name="Alfaro M."/>
            <person name="Sun H."/>
            <person name="Tritt A."/>
            <person name="Yoshinaga Y."/>
            <person name="Zwiers L.-H."/>
            <person name="Turgeon B."/>
            <person name="Goodwin S."/>
            <person name="Spatafora J."/>
            <person name="Crous P."/>
            <person name="Grigoriev I."/>
        </authorList>
    </citation>
    <scope>NUCLEOTIDE SEQUENCE</scope>
    <source>
        <strain evidence="3">CBS 133067</strain>
    </source>
</reference>
<proteinExistence type="predicted"/>
<evidence type="ECO:0000313" key="4">
    <source>
        <dbReference type="Proteomes" id="UP000799772"/>
    </source>
</evidence>